<evidence type="ECO:0000313" key="2">
    <source>
        <dbReference type="EMBL" id="SER80583.1"/>
    </source>
</evidence>
<dbReference type="STRING" id="1601833.SAMN05518684_10452"/>
<evidence type="ECO:0000313" key="3">
    <source>
        <dbReference type="Proteomes" id="UP000198571"/>
    </source>
</evidence>
<accession>A0A1H9S867</accession>
<name>A0A1H9S867_9BACI</name>
<feature type="domain" description="PurM-like N-terminal" evidence="1">
    <location>
        <begin position="34"/>
        <end position="119"/>
    </location>
</feature>
<reference evidence="3" key="1">
    <citation type="submission" date="2016-10" db="EMBL/GenBank/DDBJ databases">
        <authorList>
            <person name="Varghese N."/>
            <person name="Submissions S."/>
        </authorList>
    </citation>
    <scope>NUCLEOTIDE SEQUENCE [LARGE SCALE GENOMIC DNA]</scope>
    <source>
        <strain evidence="3">S9</strain>
    </source>
</reference>
<evidence type="ECO:0000259" key="1">
    <source>
        <dbReference type="Pfam" id="PF00586"/>
    </source>
</evidence>
<dbReference type="InterPro" id="IPR016188">
    <property type="entry name" value="PurM-like_N"/>
</dbReference>
<proteinExistence type="predicted"/>
<organism evidence="2 3">
    <name type="scientific">Salipaludibacillus aurantiacus</name>
    <dbReference type="NCBI Taxonomy" id="1601833"/>
    <lineage>
        <taxon>Bacteria</taxon>
        <taxon>Bacillati</taxon>
        <taxon>Bacillota</taxon>
        <taxon>Bacilli</taxon>
        <taxon>Bacillales</taxon>
        <taxon>Bacillaceae</taxon>
    </lineage>
</organism>
<dbReference type="EMBL" id="FOGT01000004">
    <property type="protein sequence ID" value="SER80583.1"/>
    <property type="molecule type" value="Genomic_DNA"/>
</dbReference>
<sequence>MCPSSGHLWKEEELNAMYIDDPVKLLKKVRDLTLMAVNDEQYMVIACDSDGGIGSKPYDTVKVPEEILAQFAVRVPLFELVSCGAKPFMVIDCLAVEMDPSGEKILAEIKQYVREAGITDDIQFTGSSEENVPTVQSGIGVTILGLADRKGFPVGASRGEDQVVCVGIPKSGPDYDIHPDDPDIVTLRELIELRKSAVVHDLLPAGSKGVQYEAEELARSVGKVFVGRPDVSLDLKQSAGPATCVLLTCGENDLHIINKLVHSPVTVIGELKEPGV</sequence>
<keyword evidence="3" id="KW-1185">Reference proteome</keyword>
<dbReference type="AlphaFoldDB" id="A0A1H9S867"/>
<gene>
    <name evidence="2" type="ORF">SAMN05518684_10452</name>
</gene>
<protein>
    <recommendedName>
        <fullName evidence="1">PurM-like N-terminal domain-containing protein</fullName>
    </recommendedName>
</protein>
<dbReference type="Proteomes" id="UP000198571">
    <property type="component" value="Unassembled WGS sequence"/>
</dbReference>
<dbReference type="Pfam" id="PF00586">
    <property type="entry name" value="AIRS"/>
    <property type="match status" value="1"/>
</dbReference>